<evidence type="ECO:0000313" key="2">
    <source>
        <dbReference type="Proteomes" id="UP000231542"/>
    </source>
</evidence>
<dbReference type="Proteomes" id="UP000231542">
    <property type="component" value="Unassembled WGS sequence"/>
</dbReference>
<sequence>MELLTLGAVLIIIILLFVAFDALFVSNAWGVNYQSALKAVQEINHEAIMVVSLKRHVFAYSEVIVASKLGEETKYLIKSNLLGNIEAFLAPAPDD</sequence>
<reference evidence="1 2" key="1">
    <citation type="submission" date="2017-09" db="EMBL/GenBank/DDBJ databases">
        <title>Depth-based differentiation of microbial function through sediment-hosted aquifers and enrichment of novel symbionts in the deep terrestrial subsurface.</title>
        <authorList>
            <person name="Probst A.J."/>
            <person name="Ladd B."/>
            <person name="Jarett J.K."/>
            <person name="Geller-Mcgrath D.E."/>
            <person name="Sieber C.M."/>
            <person name="Emerson J.B."/>
            <person name="Anantharaman K."/>
            <person name="Thomas B.C."/>
            <person name="Malmstrom R."/>
            <person name="Stieglmeier M."/>
            <person name="Klingl A."/>
            <person name="Woyke T."/>
            <person name="Ryan C.M."/>
            <person name="Banfield J.F."/>
        </authorList>
    </citation>
    <scope>NUCLEOTIDE SEQUENCE [LARGE SCALE GENOMIC DNA]</scope>
    <source>
        <strain evidence="1">CG08_land_8_20_14_0_20_40_16</strain>
    </source>
</reference>
<organism evidence="1 2">
    <name type="scientific">Candidatus Kerfeldbacteria bacterium CG08_land_8_20_14_0_20_40_16</name>
    <dbReference type="NCBI Taxonomy" id="2014244"/>
    <lineage>
        <taxon>Bacteria</taxon>
        <taxon>Candidatus Kerfeldiibacteriota</taxon>
    </lineage>
</organism>
<gene>
    <name evidence="1" type="ORF">COT24_05525</name>
</gene>
<accession>A0A2H0YWE8</accession>
<protein>
    <submittedName>
        <fullName evidence="1">Uncharacterized protein</fullName>
    </submittedName>
</protein>
<name>A0A2H0YWE8_9BACT</name>
<proteinExistence type="predicted"/>
<dbReference type="EMBL" id="PEXU01000060">
    <property type="protein sequence ID" value="PIS42053.1"/>
    <property type="molecule type" value="Genomic_DNA"/>
</dbReference>
<comment type="caution">
    <text evidence="1">The sequence shown here is derived from an EMBL/GenBank/DDBJ whole genome shotgun (WGS) entry which is preliminary data.</text>
</comment>
<evidence type="ECO:0000313" key="1">
    <source>
        <dbReference type="EMBL" id="PIS42053.1"/>
    </source>
</evidence>
<dbReference type="AlphaFoldDB" id="A0A2H0YWE8"/>